<comment type="caution">
    <text evidence="2">The sequence shown here is derived from an EMBL/GenBank/DDBJ whole genome shotgun (WGS) entry which is preliminary data.</text>
</comment>
<protein>
    <submittedName>
        <fullName evidence="2">Uncharacterized protein</fullName>
    </submittedName>
</protein>
<feature type="compositionally biased region" description="Basic and acidic residues" evidence="1">
    <location>
        <begin position="71"/>
        <end position="107"/>
    </location>
</feature>
<evidence type="ECO:0000313" key="2">
    <source>
        <dbReference type="EMBL" id="KAF2261473.1"/>
    </source>
</evidence>
<reference evidence="3" key="1">
    <citation type="journal article" date="2020" name="Stud. Mycol.">
        <title>101 Dothideomycetes genomes: A test case for predicting lifestyles and emergence of pathogens.</title>
        <authorList>
            <person name="Haridas S."/>
            <person name="Albert R."/>
            <person name="Binder M."/>
            <person name="Bloem J."/>
            <person name="LaButti K."/>
            <person name="Salamov A."/>
            <person name="Andreopoulos B."/>
            <person name="Baker S."/>
            <person name="Barry K."/>
            <person name="Bills G."/>
            <person name="Bluhm B."/>
            <person name="Cannon C."/>
            <person name="Castanera R."/>
            <person name="Culley D."/>
            <person name="Daum C."/>
            <person name="Ezra D."/>
            <person name="Gonzalez J."/>
            <person name="Henrissat B."/>
            <person name="Kuo A."/>
            <person name="Liang C."/>
            <person name="Lipzen A."/>
            <person name="Lutzoni F."/>
            <person name="Magnuson J."/>
            <person name="Mondo S."/>
            <person name="Nolan M."/>
            <person name="Ohm R."/>
            <person name="Pangilinan J."/>
            <person name="Park H.-J."/>
            <person name="Ramirez L."/>
            <person name="Alfaro M."/>
            <person name="Sun H."/>
            <person name="Tritt A."/>
            <person name="Yoshinaga Y."/>
            <person name="Zwiers L.-H."/>
            <person name="Turgeon B."/>
            <person name="Goodwin S."/>
            <person name="Spatafora J."/>
            <person name="Crous P."/>
            <person name="Grigoriev I."/>
        </authorList>
    </citation>
    <scope>NUCLEOTIDE SEQUENCE [LARGE SCALE GENOMIC DNA]</scope>
    <source>
        <strain evidence="3">CBS 304.66</strain>
    </source>
</reference>
<dbReference type="EMBL" id="ML986657">
    <property type="protein sequence ID" value="KAF2261473.1"/>
    <property type="molecule type" value="Genomic_DNA"/>
</dbReference>
<sequence>MSKDSAFQSFSTTSYSSNINGQRSAYTESTYSDPRGTKVHRTAQEPGQVPQEERLQYDSAGRVIQGGGSGVERRIEGSRVEEVGEDEGKREYEERMAEEYAKREGGA</sequence>
<organism evidence="2 3">
    <name type="scientific">Lojkania enalia</name>
    <dbReference type="NCBI Taxonomy" id="147567"/>
    <lineage>
        <taxon>Eukaryota</taxon>
        <taxon>Fungi</taxon>
        <taxon>Dikarya</taxon>
        <taxon>Ascomycota</taxon>
        <taxon>Pezizomycotina</taxon>
        <taxon>Dothideomycetes</taxon>
        <taxon>Pleosporomycetidae</taxon>
        <taxon>Pleosporales</taxon>
        <taxon>Pleosporales incertae sedis</taxon>
        <taxon>Lojkania</taxon>
    </lineage>
</organism>
<gene>
    <name evidence="2" type="ORF">CC78DRAFT_608248</name>
</gene>
<keyword evidence="3" id="KW-1185">Reference proteome</keyword>
<dbReference type="AlphaFoldDB" id="A0A9P4K3J1"/>
<accession>A0A9P4K3J1</accession>
<evidence type="ECO:0000256" key="1">
    <source>
        <dbReference type="SAM" id="MobiDB-lite"/>
    </source>
</evidence>
<evidence type="ECO:0000313" key="3">
    <source>
        <dbReference type="Proteomes" id="UP000800093"/>
    </source>
</evidence>
<name>A0A9P4K3J1_9PLEO</name>
<feature type="compositionally biased region" description="Polar residues" evidence="1">
    <location>
        <begin position="1"/>
        <end position="32"/>
    </location>
</feature>
<dbReference type="Proteomes" id="UP000800093">
    <property type="component" value="Unassembled WGS sequence"/>
</dbReference>
<dbReference type="OrthoDB" id="4161095at2759"/>
<proteinExistence type="predicted"/>
<feature type="region of interest" description="Disordered" evidence="1">
    <location>
        <begin position="1"/>
        <end position="107"/>
    </location>
</feature>